<dbReference type="InterPro" id="IPR032675">
    <property type="entry name" value="LRR_dom_sf"/>
</dbReference>
<keyword evidence="5" id="KW-0732">Signal</keyword>
<feature type="compositionally biased region" description="Polar residues" evidence="3">
    <location>
        <begin position="369"/>
        <end position="384"/>
    </location>
</feature>
<keyword evidence="7" id="KW-1185">Reference proteome</keyword>
<comment type="caution">
    <text evidence="6">The sequence shown here is derived from an EMBL/GenBank/DDBJ whole genome shotgun (WGS) entry which is preliminary data.</text>
</comment>
<name>A0A1Y2BUM7_9FUNG</name>
<dbReference type="STRING" id="1754190.A0A1Y2BUM7"/>
<feature type="signal peptide" evidence="5">
    <location>
        <begin position="1"/>
        <end position="25"/>
    </location>
</feature>
<feature type="transmembrane region" description="Helical" evidence="4">
    <location>
        <begin position="277"/>
        <end position="301"/>
    </location>
</feature>
<keyword evidence="4" id="KW-0812">Transmembrane</keyword>
<evidence type="ECO:0000256" key="2">
    <source>
        <dbReference type="ARBA" id="ARBA00022737"/>
    </source>
</evidence>
<keyword evidence="4" id="KW-1133">Transmembrane helix</keyword>
<gene>
    <name evidence="6" type="ORF">LY90DRAFT_672568</name>
</gene>
<evidence type="ECO:0000256" key="1">
    <source>
        <dbReference type="ARBA" id="ARBA00022614"/>
    </source>
</evidence>
<accession>A0A1Y2BUM7</accession>
<evidence type="ECO:0000256" key="3">
    <source>
        <dbReference type="SAM" id="MobiDB-lite"/>
    </source>
</evidence>
<keyword evidence="1" id="KW-0433">Leucine-rich repeat</keyword>
<organism evidence="6 7">
    <name type="scientific">Neocallimastix californiae</name>
    <dbReference type="NCBI Taxonomy" id="1754190"/>
    <lineage>
        <taxon>Eukaryota</taxon>
        <taxon>Fungi</taxon>
        <taxon>Fungi incertae sedis</taxon>
        <taxon>Chytridiomycota</taxon>
        <taxon>Chytridiomycota incertae sedis</taxon>
        <taxon>Neocallimastigomycetes</taxon>
        <taxon>Neocallimastigales</taxon>
        <taxon>Neocallimastigaceae</taxon>
        <taxon>Neocallimastix</taxon>
    </lineage>
</organism>
<feature type="region of interest" description="Disordered" evidence="3">
    <location>
        <begin position="360"/>
        <end position="392"/>
    </location>
</feature>
<evidence type="ECO:0000313" key="6">
    <source>
        <dbReference type="EMBL" id="ORY38478.1"/>
    </source>
</evidence>
<dbReference type="InterPro" id="IPR001611">
    <property type="entry name" value="Leu-rich_rpt"/>
</dbReference>
<sequence length="404" mass="45340">MLFKKFSYILYVIVLFSEIISVTIASASPDCDTLEKALAYLKGDVLQEYSYYSNCCGYPGVACDYGNQISRFKLNDYSSSEADIKSFIEAITDLNGLTSLEIINTSFPHGVVIPDSITKLKYLKKLTLSDNQSEDAESTIPEIIGNLTRLEELTLSNNNYVGAIPKFIKNLKKLQILNLSDNDLSGVVPMEISELDNLKKLYLKNNKKLKGYVPLNSNIEYCDYSDTNLCYLKSNRCKIYKTIPKCEKEDIINTNKENGVDSSTYESEAPSIFENRLIIACGGIFVIILIIGCFCICKFCLCKTTRSGVSVRINNNNINRNNNNINRNYNSAPTNTIVNKNTYNTYNSAHVNNCYPSYSEEAPPPYSENTNASYNNDNKSSDTYPLNRPTFPLTVYTPSAPPKI</sequence>
<dbReference type="PANTHER" id="PTHR48054:SF47">
    <property type="entry name" value="OS06G0179800 PROTEIN"/>
    <property type="match status" value="1"/>
</dbReference>
<reference evidence="6 7" key="1">
    <citation type="submission" date="2016-08" db="EMBL/GenBank/DDBJ databases">
        <title>A Parts List for Fungal Cellulosomes Revealed by Comparative Genomics.</title>
        <authorList>
            <consortium name="DOE Joint Genome Institute"/>
            <person name="Haitjema C.H."/>
            <person name="Gilmore S.P."/>
            <person name="Henske J.K."/>
            <person name="Solomon K.V."/>
            <person name="De Groot R."/>
            <person name="Kuo A."/>
            <person name="Mondo S.J."/>
            <person name="Salamov A.A."/>
            <person name="Labutti K."/>
            <person name="Zhao Z."/>
            <person name="Chiniquy J."/>
            <person name="Barry K."/>
            <person name="Brewer H.M."/>
            <person name="Purvine S.O."/>
            <person name="Wright A.T."/>
            <person name="Boxma B."/>
            <person name="Van Alen T."/>
            <person name="Hackstein J.H."/>
            <person name="Baker S.E."/>
            <person name="Grigoriev I.V."/>
            <person name="O'Malley M.A."/>
        </authorList>
    </citation>
    <scope>NUCLEOTIDE SEQUENCE [LARGE SCALE GENOMIC DNA]</scope>
    <source>
        <strain evidence="6 7">G1</strain>
    </source>
</reference>
<evidence type="ECO:0000256" key="5">
    <source>
        <dbReference type="SAM" id="SignalP"/>
    </source>
</evidence>
<evidence type="ECO:0000256" key="4">
    <source>
        <dbReference type="SAM" id="Phobius"/>
    </source>
</evidence>
<dbReference type="Gene3D" id="3.80.10.10">
    <property type="entry name" value="Ribonuclease Inhibitor"/>
    <property type="match status" value="1"/>
</dbReference>
<feature type="chain" id="PRO_5012892285" evidence="5">
    <location>
        <begin position="26"/>
        <end position="404"/>
    </location>
</feature>
<proteinExistence type="predicted"/>
<dbReference type="EMBL" id="MCOG01000136">
    <property type="protein sequence ID" value="ORY38478.1"/>
    <property type="molecule type" value="Genomic_DNA"/>
</dbReference>
<dbReference type="Proteomes" id="UP000193920">
    <property type="component" value="Unassembled WGS sequence"/>
</dbReference>
<dbReference type="FunFam" id="3.80.10.10:FF:000041">
    <property type="entry name" value="LRR receptor-like serine/threonine-protein kinase ERECTA"/>
    <property type="match status" value="1"/>
</dbReference>
<keyword evidence="4" id="KW-0472">Membrane</keyword>
<dbReference type="OrthoDB" id="10557371at2759"/>
<dbReference type="PANTHER" id="PTHR48054">
    <property type="entry name" value="RECEPTOR KINASE-LIKE PROTEIN XA21"/>
    <property type="match status" value="1"/>
</dbReference>
<dbReference type="Pfam" id="PF13855">
    <property type="entry name" value="LRR_8"/>
    <property type="match status" value="1"/>
</dbReference>
<protein>
    <submittedName>
        <fullName evidence="6">L domain-like protein</fullName>
    </submittedName>
</protein>
<dbReference type="AlphaFoldDB" id="A0A1Y2BUM7"/>
<dbReference type="InterPro" id="IPR052592">
    <property type="entry name" value="LRR-RLK"/>
</dbReference>
<evidence type="ECO:0000313" key="7">
    <source>
        <dbReference type="Proteomes" id="UP000193920"/>
    </source>
</evidence>
<dbReference type="SUPFAM" id="SSF52058">
    <property type="entry name" value="L domain-like"/>
    <property type="match status" value="1"/>
</dbReference>
<keyword evidence="2" id="KW-0677">Repeat</keyword>